<evidence type="ECO:0000313" key="3">
    <source>
        <dbReference type="Proteomes" id="UP000324748"/>
    </source>
</evidence>
<reference evidence="3 4" key="1">
    <citation type="submission" date="2019-05" db="EMBL/GenBank/DDBJ databases">
        <title>Emergence of the Ug99 lineage of the wheat stem rust pathogen through somatic hybridization.</title>
        <authorList>
            <person name="Li F."/>
            <person name="Upadhyaya N.M."/>
            <person name="Sperschneider J."/>
            <person name="Matny O."/>
            <person name="Nguyen-Phuc H."/>
            <person name="Mago R."/>
            <person name="Raley C."/>
            <person name="Miller M.E."/>
            <person name="Silverstein K.A.T."/>
            <person name="Henningsen E."/>
            <person name="Hirsch C.D."/>
            <person name="Visser B."/>
            <person name="Pretorius Z.A."/>
            <person name="Steffenson B.J."/>
            <person name="Schwessinger B."/>
            <person name="Dodds P.N."/>
            <person name="Figueroa M."/>
        </authorList>
    </citation>
    <scope>NUCLEOTIDE SEQUENCE [LARGE SCALE GENOMIC DNA]</scope>
    <source>
        <strain evidence="2">21-0</strain>
        <strain evidence="1 4">Ug99</strain>
    </source>
</reference>
<organism evidence="1 4">
    <name type="scientific">Puccinia graminis f. sp. tritici</name>
    <dbReference type="NCBI Taxonomy" id="56615"/>
    <lineage>
        <taxon>Eukaryota</taxon>
        <taxon>Fungi</taxon>
        <taxon>Dikarya</taxon>
        <taxon>Basidiomycota</taxon>
        <taxon>Pucciniomycotina</taxon>
        <taxon>Pucciniomycetes</taxon>
        <taxon>Pucciniales</taxon>
        <taxon>Pucciniaceae</taxon>
        <taxon>Puccinia</taxon>
    </lineage>
</organism>
<dbReference type="EMBL" id="VSWC01000040">
    <property type="protein sequence ID" value="KAA1105313.1"/>
    <property type="molecule type" value="Genomic_DNA"/>
</dbReference>
<protein>
    <submittedName>
        <fullName evidence="1">Uncharacterized protein</fullName>
    </submittedName>
</protein>
<comment type="caution">
    <text evidence="1">The sequence shown here is derived from an EMBL/GenBank/DDBJ whole genome shotgun (WGS) entry which is preliminary data.</text>
</comment>
<proteinExistence type="predicted"/>
<name>A0A5B0NIH1_PUCGR</name>
<evidence type="ECO:0000313" key="4">
    <source>
        <dbReference type="Proteomes" id="UP000325313"/>
    </source>
</evidence>
<evidence type="ECO:0000313" key="2">
    <source>
        <dbReference type="EMBL" id="KAA1105313.1"/>
    </source>
</evidence>
<keyword evidence="3" id="KW-1185">Reference proteome</keyword>
<gene>
    <name evidence="2" type="ORF">PGT21_002787</name>
    <name evidence="1" type="ORF">PGTUg99_015239</name>
</gene>
<sequence>MFNFKGTDVEVQKLSHSAACPGGILRSLLPCSEVSRQLGFGSRSAPAGLCVSIESHKSESYSTSQKSVGVGLSQSQPSNRITIKWINGQEEHGDDDIEKNREAASLGVLRGQHFRREALHRGP</sequence>
<dbReference type="Proteomes" id="UP000325313">
    <property type="component" value="Unassembled WGS sequence"/>
</dbReference>
<evidence type="ECO:0000313" key="1">
    <source>
        <dbReference type="EMBL" id="KAA1088324.1"/>
    </source>
</evidence>
<dbReference type="AlphaFoldDB" id="A0A5B0NIH1"/>
<accession>A0A5B0NIH1</accession>
<dbReference type="Proteomes" id="UP000324748">
    <property type="component" value="Unassembled WGS sequence"/>
</dbReference>
<dbReference type="EMBL" id="VDEP01000406">
    <property type="protein sequence ID" value="KAA1088324.1"/>
    <property type="molecule type" value="Genomic_DNA"/>
</dbReference>